<gene>
    <name evidence="1" type="ORF">Gotri_016280</name>
</gene>
<name>A0A7J9E305_9ROSI</name>
<reference evidence="1 2" key="1">
    <citation type="journal article" date="2019" name="Genome Biol. Evol.">
        <title>Insights into the evolution of the New World diploid cottons (Gossypium, subgenus Houzingenia) based on genome sequencing.</title>
        <authorList>
            <person name="Grover C.E."/>
            <person name="Arick M.A. 2nd"/>
            <person name="Thrash A."/>
            <person name="Conover J.L."/>
            <person name="Sanders W.S."/>
            <person name="Peterson D.G."/>
            <person name="Frelichowski J.E."/>
            <person name="Scheffler J.A."/>
            <person name="Scheffler B.E."/>
            <person name="Wendel J.F."/>
        </authorList>
    </citation>
    <scope>NUCLEOTIDE SEQUENCE [LARGE SCALE GENOMIC DNA]</scope>
    <source>
        <strain evidence="1">8</strain>
        <tissue evidence="1">Leaf</tissue>
    </source>
</reference>
<evidence type="ECO:0000313" key="2">
    <source>
        <dbReference type="Proteomes" id="UP000593568"/>
    </source>
</evidence>
<dbReference type="AlphaFoldDB" id="A0A7J9E305"/>
<keyword evidence="2" id="KW-1185">Reference proteome</keyword>
<evidence type="ECO:0000313" key="1">
    <source>
        <dbReference type="EMBL" id="MBA0767392.1"/>
    </source>
</evidence>
<sequence>MRGRGEGLLNGWKRLRCAYGK</sequence>
<proteinExistence type="predicted"/>
<accession>A0A7J9E305</accession>
<dbReference type="Proteomes" id="UP000593568">
    <property type="component" value="Unassembled WGS sequence"/>
</dbReference>
<dbReference type="EMBL" id="JABEZW010000006">
    <property type="protein sequence ID" value="MBA0767392.1"/>
    <property type="molecule type" value="Genomic_DNA"/>
</dbReference>
<protein>
    <submittedName>
        <fullName evidence="1">Uncharacterized protein</fullName>
    </submittedName>
</protein>
<comment type="caution">
    <text evidence="1">The sequence shown here is derived from an EMBL/GenBank/DDBJ whole genome shotgun (WGS) entry which is preliminary data.</text>
</comment>
<organism evidence="1 2">
    <name type="scientific">Gossypium trilobum</name>
    <dbReference type="NCBI Taxonomy" id="34281"/>
    <lineage>
        <taxon>Eukaryota</taxon>
        <taxon>Viridiplantae</taxon>
        <taxon>Streptophyta</taxon>
        <taxon>Embryophyta</taxon>
        <taxon>Tracheophyta</taxon>
        <taxon>Spermatophyta</taxon>
        <taxon>Magnoliopsida</taxon>
        <taxon>eudicotyledons</taxon>
        <taxon>Gunneridae</taxon>
        <taxon>Pentapetalae</taxon>
        <taxon>rosids</taxon>
        <taxon>malvids</taxon>
        <taxon>Malvales</taxon>
        <taxon>Malvaceae</taxon>
        <taxon>Malvoideae</taxon>
        <taxon>Gossypium</taxon>
    </lineage>
</organism>